<comment type="subcellular location">
    <subcellularLocation>
        <location evidence="4">Secreted</location>
    </subcellularLocation>
</comment>
<comment type="caution">
    <text evidence="3">Lacks conserved residue(s) required for the propagation of feature annotation.</text>
</comment>
<dbReference type="InterPro" id="IPR013320">
    <property type="entry name" value="ConA-like_dom_sf"/>
</dbReference>
<feature type="domain" description="Pentraxin (PTX)" evidence="5">
    <location>
        <begin position="1"/>
        <end position="170"/>
    </location>
</feature>
<evidence type="ECO:0000259" key="5">
    <source>
        <dbReference type="PROSITE" id="PS51828"/>
    </source>
</evidence>
<dbReference type="PANTHER" id="PTHR45869:SF2">
    <property type="entry name" value="C-REACTIVE PROTEIN-RELATED"/>
    <property type="match status" value="1"/>
</dbReference>
<comment type="caution">
    <text evidence="6">The sequence shown here is derived from an EMBL/GenBank/DDBJ whole genome shotgun (WGS) entry which is preliminary data.</text>
</comment>
<gene>
    <name evidence="6" type="ORF">NDU88_006011</name>
</gene>
<dbReference type="AlphaFoldDB" id="A0AAV7TEB4"/>
<accession>A0AAV7TEB4</accession>
<evidence type="ECO:0000256" key="2">
    <source>
        <dbReference type="ARBA" id="ARBA00022837"/>
    </source>
</evidence>
<comment type="subunit">
    <text evidence="4">Homopentamer. Pentaxin (or pentraxin) have a discoid arrangement of 5 non-covalently bound subunits.</text>
</comment>
<evidence type="ECO:0000256" key="3">
    <source>
        <dbReference type="PROSITE-ProRule" id="PRU01172"/>
    </source>
</evidence>
<evidence type="ECO:0000313" key="6">
    <source>
        <dbReference type="EMBL" id="KAJ1174188.1"/>
    </source>
</evidence>
<evidence type="ECO:0000256" key="1">
    <source>
        <dbReference type="ARBA" id="ARBA00022723"/>
    </source>
</evidence>
<dbReference type="PANTHER" id="PTHR45869">
    <property type="entry name" value="C-REACTIVE PROTEIN-RELATED"/>
    <property type="match status" value="1"/>
</dbReference>
<keyword evidence="2 4" id="KW-0106">Calcium</keyword>
<dbReference type="InterPro" id="IPR051005">
    <property type="entry name" value="Pentraxin_domain"/>
</dbReference>
<comment type="cofactor">
    <cofactor evidence="4">
        <name>Ca(2+)</name>
        <dbReference type="ChEBI" id="CHEBI:29108"/>
    </cofactor>
    <text evidence="4">Binds 2 calcium ions per subunit.</text>
</comment>
<dbReference type="SUPFAM" id="SSF49899">
    <property type="entry name" value="Concanavalin A-like lectins/glucanases"/>
    <property type="match status" value="1"/>
</dbReference>
<dbReference type="EMBL" id="JANPWB010000007">
    <property type="protein sequence ID" value="KAJ1174188.1"/>
    <property type="molecule type" value="Genomic_DNA"/>
</dbReference>
<reference evidence="6" key="1">
    <citation type="journal article" date="2022" name="bioRxiv">
        <title>Sequencing and chromosome-scale assembly of the giantPleurodeles waltlgenome.</title>
        <authorList>
            <person name="Brown T."/>
            <person name="Elewa A."/>
            <person name="Iarovenko S."/>
            <person name="Subramanian E."/>
            <person name="Araus A.J."/>
            <person name="Petzold A."/>
            <person name="Susuki M."/>
            <person name="Suzuki K.-i.T."/>
            <person name="Hayashi T."/>
            <person name="Toyoda A."/>
            <person name="Oliveira C."/>
            <person name="Osipova E."/>
            <person name="Leigh N.D."/>
            <person name="Simon A."/>
            <person name="Yun M.H."/>
        </authorList>
    </citation>
    <scope>NUCLEOTIDE SEQUENCE</scope>
    <source>
        <strain evidence="6">20211129_DDA</strain>
        <tissue evidence="6">Liver</tissue>
    </source>
</reference>
<dbReference type="Proteomes" id="UP001066276">
    <property type="component" value="Chromosome 4_1"/>
</dbReference>
<name>A0AAV7TEB4_PLEWA</name>
<proteinExistence type="inferred from homology"/>
<comment type="similarity">
    <text evidence="4">Belongs to the pentraxin family.</text>
</comment>
<keyword evidence="7" id="KW-1185">Reference proteome</keyword>
<dbReference type="SMART" id="SM00159">
    <property type="entry name" value="PTX"/>
    <property type="match status" value="1"/>
</dbReference>
<evidence type="ECO:0000313" key="7">
    <source>
        <dbReference type="Proteomes" id="UP001066276"/>
    </source>
</evidence>
<dbReference type="InterPro" id="IPR001759">
    <property type="entry name" value="PTX_dom"/>
</dbReference>
<dbReference type="PRINTS" id="PR00895">
    <property type="entry name" value="PENTAXIN"/>
</dbReference>
<dbReference type="GO" id="GO:0046872">
    <property type="term" value="F:metal ion binding"/>
    <property type="evidence" value="ECO:0007669"/>
    <property type="project" value="UniProtKB-KW"/>
</dbReference>
<protein>
    <recommendedName>
        <fullName evidence="4">Pentraxin family member</fullName>
    </recommendedName>
</protein>
<dbReference type="Pfam" id="PF00354">
    <property type="entry name" value="Pentaxin"/>
    <property type="match status" value="1"/>
</dbReference>
<keyword evidence="1 4" id="KW-0479">Metal-binding</keyword>
<sequence length="170" mass="19906">MRISTPLLPKGREIILFSYRTLYFDALNLWREKNGQLGFYMSGNGVYFRIPRLGPQWTHLCLAWDSIRGRAQAFVNGIPTRPRRYRGGHRVTPEGIFMLGQDPDSFWGDFDADQSFVGEIKDLYMWNRKLHKGMIMRVFLGEHIPESNVFDWRSLSYKIQGNVQVKESEV</sequence>
<evidence type="ECO:0000256" key="4">
    <source>
        <dbReference type="RuleBase" id="RU362112"/>
    </source>
</evidence>
<dbReference type="GO" id="GO:0005576">
    <property type="term" value="C:extracellular region"/>
    <property type="evidence" value="ECO:0007669"/>
    <property type="project" value="UniProtKB-SubCell"/>
</dbReference>
<dbReference type="Gene3D" id="2.60.120.200">
    <property type="match status" value="1"/>
</dbReference>
<dbReference type="PROSITE" id="PS51828">
    <property type="entry name" value="PTX_2"/>
    <property type="match status" value="1"/>
</dbReference>
<organism evidence="6 7">
    <name type="scientific">Pleurodeles waltl</name>
    <name type="common">Iberian ribbed newt</name>
    <dbReference type="NCBI Taxonomy" id="8319"/>
    <lineage>
        <taxon>Eukaryota</taxon>
        <taxon>Metazoa</taxon>
        <taxon>Chordata</taxon>
        <taxon>Craniata</taxon>
        <taxon>Vertebrata</taxon>
        <taxon>Euteleostomi</taxon>
        <taxon>Amphibia</taxon>
        <taxon>Batrachia</taxon>
        <taxon>Caudata</taxon>
        <taxon>Salamandroidea</taxon>
        <taxon>Salamandridae</taxon>
        <taxon>Pleurodelinae</taxon>
        <taxon>Pleurodeles</taxon>
    </lineage>
</organism>